<dbReference type="HAMAP" id="MF_00676">
    <property type="entry name" value="UPF0260"/>
    <property type="match status" value="1"/>
</dbReference>
<comment type="caution">
    <text evidence="2">The sequence shown here is derived from an EMBL/GenBank/DDBJ whole genome shotgun (WGS) entry which is preliminary data.</text>
</comment>
<dbReference type="NCBIfam" id="NF003507">
    <property type="entry name" value="PRK05170.2-5"/>
    <property type="match status" value="1"/>
</dbReference>
<dbReference type="InterPro" id="IPR008228">
    <property type="entry name" value="UCP006173"/>
</dbReference>
<evidence type="ECO:0000313" key="3">
    <source>
        <dbReference type="Proteomes" id="UP001500604"/>
    </source>
</evidence>
<protein>
    <recommendedName>
        <fullName evidence="1">UPF0260 protein GCM10023116_45520</fullName>
    </recommendedName>
</protein>
<sequence>MLCQLPMIAQPPLPFWQTKTLDEMTLSEWESLCDGCGRCCLNKLIDPETDVIYTTAVACKLLDASSCRCKDYVGRKRHVPDCIRFTPETIADYGWLPDSCAYRLLVEGYDLPEWHPLVTDDAESVHEAGFSVRGMAVSEEAVPNPDDWHEYIIRIVEE</sequence>
<gene>
    <name evidence="2" type="ORF">GCM10023116_45520</name>
</gene>
<accession>A0ABP8V9P5</accession>
<evidence type="ECO:0000313" key="2">
    <source>
        <dbReference type="EMBL" id="GAA4652268.1"/>
    </source>
</evidence>
<comment type="similarity">
    <text evidence="1">Belongs to the UPF0260 family.</text>
</comment>
<dbReference type="Pfam" id="PF03692">
    <property type="entry name" value="CxxCxxCC"/>
    <property type="match status" value="1"/>
</dbReference>
<keyword evidence="3" id="KW-1185">Reference proteome</keyword>
<name>A0ABP8V9P5_9GAMM</name>
<dbReference type="PIRSF" id="PIRSF006173">
    <property type="entry name" value="UCP006173"/>
    <property type="match status" value="1"/>
</dbReference>
<proteinExistence type="inferred from homology"/>
<dbReference type="PANTHER" id="PTHR37421:SF1">
    <property type="entry name" value="UPF0260 PROTEIN YCGN"/>
    <property type="match status" value="1"/>
</dbReference>
<dbReference type="EMBL" id="BAABFL010000472">
    <property type="protein sequence ID" value="GAA4652268.1"/>
    <property type="molecule type" value="Genomic_DNA"/>
</dbReference>
<dbReference type="Proteomes" id="UP001500604">
    <property type="component" value="Unassembled WGS sequence"/>
</dbReference>
<evidence type="ECO:0000256" key="1">
    <source>
        <dbReference type="HAMAP-Rule" id="MF_00676"/>
    </source>
</evidence>
<dbReference type="InterPro" id="IPR005358">
    <property type="entry name" value="Puta_zinc/iron-chelating_dom"/>
</dbReference>
<organism evidence="2 3">
    <name type="scientific">Kistimonas scapharcae</name>
    <dbReference type="NCBI Taxonomy" id="1036133"/>
    <lineage>
        <taxon>Bacteria</taxon>
        <taxon>Pseudomonadati</taxon>
        <taxon>Pseudomonadota</taxon>
        <taxon>Gammaproteobacteria</taxon>
        <taxon>Oceanospirillales</taxon>
        <taxon>Endozoicomonadaceae</taxon>
        <taxon>Kistimonas</taxon>
    </lineage>
</organism>
<dbReference type="NCBIfam" id="NF003501">
    <property type="entry name" value="PRK05170.1-5"/>
    <property type="match status" value="1"/>
</dbReference>
<reference evidence="3" key="1">
    <citation type="journal article" date="2019" name="Int. J. Syst. Evol. Microbiol.">
        <title>The Global Catalogue of Microorganisms (GCM) 10K type strain sequencing project: providing services to taxonomists for standard genome sequencing and annotation.</title>
        <authorList>
            <consortium name="The Broad Institute Genomics Platform"/>
            <consortium name="The Broad Institute Genome Sequencing Center for Infectious Disease"/>
            <person name="Wu L."/>
            <person name="Ma J."/>
        </authorList>
    </citation>
    <scope>NUCLEOTIDE SEQUENCE [LARGE SCALE GENOMIC DNA]</scope>
    <source>
        <strain evidence="3">JCM 17805</strain>
    </source>
</reference>
<dbReference type="PANTHER" id="PTHR37421">
    <property type="entry name" value="UPF0260 PROTEIN YCGN"/>
    <property type="match status" value="1"/>
</dbReference>